<dbReference type="EMBL" id="LAZR01026765">
    <property type="protein sequence ID" value="KKL67745.1"/>
    <property type="molecule type" value="Genomic_DNA"/>
</dbReference>
<evidence type="ECO:0000313" key="2">
    <source>
        <dbReference type="EMBL" id="KKL67745.1"/>
    </source>
</evidence>
<organism evidence="2">
    <name type="scientific">marine sediment metagenome</name>
    <dbReference type="NCBI Taxonomy" id="412755"/>
    <lineage>
        <taxon>unclassified sequences</taxon>
        <taxon>metagenomes</taxon>
        <taxon>ecological metagenomes</taxon>
    </lineage>
</organism>
<accession>A0A0F9GE69</accession>
<evidence type="ECO:0008006" key="3">
    <source>
        <dbReference type="Google" id="ProtNLM"/>
    </source>
</evidence>
<name>A0A0F9GE69_9ZZZZ</name>
<dbReference type="InterPro" id="IPR013324">
    <property type="entry name" value="RNA_pol_sigma_r3/r4-like"/>
</dbReference>
<feature type="region of interest" description="Disordered" evidence="1">
    <location>
        <begin position="1"/>
        <end position="27"/>
    </location>
</feature>
<reference evidence="2" key="1">
    <citation type="journal article" date="2015" name="Nature">
        <title>Complex archaea that bridge the gap between prokaryotes and eukaryotes.</title>
        <authorList>
            <person name="Spang A."/>
            <person name="Saw J.H."/>
            <person name="Jorgensen S.L."/>
            <person name="Zaremba-Niedzwiedzka K."/>
            <person name="Martijn J."/>
            <person name="Lind A.E."/>
            <person name="van Eijk R."/>
            <person name="Schleper C."/>
            <person name="Guy L."/>
            <person name="Ettema T.J."/>
        </authorList>
    </citation>
    <scope>NUCLEOTIDE SEQUENCE</scope>
</reference>
<proteinExistence type="predicted"/>
<gene>
    <name evidence="2" type="ORF">LCGC14_2131930</name>
</gene>
<feature type="compositionally biased region" description="Basic and acidic residues" evidence="1">
    <location>
        <begin position="16"/>
        <end position="27"/>
    </location>
</feature>
<dbReference type="SUPFAM" id="SSF88659">
    <property type="entry name" value="Sigma3 and sigma4 domains of RNA polymerase sigma factors"/>
    <property type="match status" value="1"/>
</dbReference>
<protein>
    <recommendedName>
        <fullName evidence="3">RNA polymerase sigma factor 70 region 4 type 2 domain-containing protein</fullName>
    </recommendedName>
</protein>
<comment type="caution">
    <text evidence="2">The sequence shown here is derived from an EMBL/GenBank/DDBJ whole genome shotgun (WGS) entry which is preliminary data.</text>
</comment>
<sequence length="97" mass="11342">MVRKGLPVRGYPKQSPEQERIRGKDTRELELDDTDKSVYEVVNGLSRNPKRIVREYWLFGKSMQEIAWAEKLSKSGVKWRIDAVKDKVARHCLNNVN</sequence>
<evidence type="ECO:0000256" key="1">
    <source>
        <dbReference type="SAM" id="MobiDB-lite"/>
    </source>
</evidence>
<dbReference type="AlphaFoldDB" id="A0A0F9GE69"/>